<reference evidence="2" key="4">
    <citation type="submission" date="2023-12" db="EMBL/GenBank/DDBJ databases">
        <authorList>
            <person name="Sun Q."/>
            <person name="Inoue M."/>
        </authorList>
    </citation>
    <scope>NUCLEOTIDE SEQUENCE</scope>
    <source>
        <strain evidence="2">JCM 10667</strain>
    </source>
</reference>
<evidence type="ECO:0000313" key="2">
    <source>
        <dbReference type="EMBL" id="GAA0582418.1"/>
    </source>
</evidence>
<feature type="domain" description="DUF6745" evidence="1">
    <location>
        <begin position="168"/>
        <end position="355"/>
    </location>
</feature>
<dbReference type="InterPro" id="IPR046633">
    <property type="entry name" value="DUF6745"/>
</dbReference>
<dbReference type="Proteomes" id="UP001501427">
    <property type="component" value="Unassembled WGS sequence"/>
</dbReference>
<reference evidence="2" key="1">
    <citation type="journal article" date="2014" name="Int. J. Syst. Evol. Microbiol.">
        <title>Complete genome of a new Firmicutes species belonging to the dominant human colonic microbiota ('Ruminococcus bicirculans') reveals two chromosomes and a selective capacity to utilize plant glucans.</title>
        <authorList>
            <consortium name="NISC Comparative Sequencing Program"/>
            <person name="Wegmann U."/>
            <person name="Louis P."/>
            <person name="Goesmann A."/>
            <person name="Henrissat B."/>
            <person name="Duncan S.H."/>
            <person name="Flint H.J."/>
        </authorList>
    </citation>
    <scope>NUCLEOTIDE SEQUENCE</scope>
    <source>
        <strain evidence="2">JCM 10667</strain>
    </source>
</reference>
<evidence type="ECO:0000259" key="1">
    <source>
        <dbReference type="Pfam" id="PF20530"/>
    </source>
</evidence>
<dbReference type="Proteomes" id="UP000549343">
    <property type="component" value="Unassembled WGS sequence"/>
</dbReference>
<reference evidence="3 4" key="3">
    <citation type="submission" date="2020-08" db="EMBL/GenBank/DDBJ databases">
        <title>Sequencing the genomes of 1000 actinobacteria strains.</title>
        <authorList>
            <person name="Klenk H.-P."/>
        </authorList>
    </citation>
    <scope>NUCLEOTIDE SEQUENCE [LARGE SCALE GENOMIC DNA]</scope>
    <source>
        <strain evidence="3 4">DSM 44772</strain>
    </source>
</reference>
<name>A0A7W7IJ28_9ACTN</name>
<comment type="caution">
    <text evidence="3">The sequence shown here is derived from an EMBL/GenBank/DDBJ whole genome shotgun (WGS) entry which is preliminary data.</text>
</comment>
<evidence type="ECO:0000313" key="3">
    <source>
        <dbReference type="EMBL" id="MBB4777633.1"/>
    </source>
</evidence>
<dbReference type="Pfam" id="PF20530">
    <property type="entry name" value="DUF6745"/>
    <property type="match status" value="1"/>
</dbReference>
<proteinExistence type="predicted"/>
<dbReference type="EMBL" id="BAAAHD010000055">
    <property type="protein sequence ID" value="GAA0582418.1"/>
    <property type="molecule type" value="Genomic_DNA"/>
</dbReference>
<dbReference type="AlphaFoldDB" id="A0A7W7IJ28"/>
<dbReference type="EMBL" id="JACHMV010000001">
    <property type="protein sequence ID" value="MBB4777633.1"/>
    <property type="molecule type" value="Genomic_DNA"/>
</dbReference>
<accession>A0A7W7IJ28</accession>
<organism evidence="3 4">
    <name type="scientific">Actinomadura livida</name>
    <dbReference type="NCBI Taxonomy" id="79909"/>
    <lineage>
        <taxon>Bacteria</taxon>
        <taxon>Bacillati</taxon>
        <taxon>Actinomycetota</taxon>
        <taxon>Actinomycetes</taxon>
        <taxon>Streptosporangiales</taxon>
        <taxon>Thermomonosporaceae</taxon>
        <taxon>Actinomadura</taxon>
    </lineage>
</organism>
<sequence>MSVFAQREAAEIRAEWLGHLLSSLPADHAAAEAAISELYRLIGADPPRFHWVASPLAALETVPPGLRLRASESVDRVADWPLALRFRRSISELTAQLDVSVMRHQRALDKLLGQVVRAPLMASRRSTLAMALRSVRDVSWRSDSWYAALCASWPAHYDAIRRTSGVVFTPEQNRLLDFWAAAVRSCGWWWPREDVCVVSERPVEIHTEVWGDEGQVRLHRPDGPALRFADGWDVHAWHGTKVPSWVIDDDPDVERIARETNIEVRRCAIEKIGWGDYIDRAGLRLVAAAPDPGNPGSELRLYDLREQTRVLLAVNGSIERDGHRRRYGLTVPGGIDDPVAAAGWTYGLSGDQYSRLVRRT</sequence>
<dbReference type="RefSeq" id="WP_184888219.1">
    <property type="nucleotide sequence ID" value="NZ_BAAAHD010000055.1"/>
</dbReference>
<evidence type="ECO:0000313" key="5">
    <source>
        <dbReference type="Proteomes" id="UP001501427"/>
    </source>
</evidence>
<gene>
    <name evidence="3" type="ORF">F4557_006051</name>
    <name evidence="2" type="ORF">GCM10009546_51000</name>
</gene>
<reference evidence="5" key="2">
    <citation type="journal article" date="2019" name="Int. J. Syst. Evol. Microbiol.">
        <title>The Global Catalogue of Microorganisms (GCM) 10K type strain sequencing project: providing services to taxonomists for standard genome sequencing and annotation.</title>
        <authorList>
            <consortium name="The Broad Institute Genomics Platform"/>
            <consortium name="The Broad Institute Genome Sequencing Center for Infectious Disease"/>
            <person name="Wu L."/>
            <person name="Ma J."/>
        </authorList>
    </citation>
    <scope>NUCLEOTIDE SEQUENCE [LARGE SCALE GENOMIC DNA]</scope>
    <source>
        <strain evidence="5">JCM 10667</strain>
    </source>
</reference>
<evidence type="ECO:0000313" key="4">
    <source>
        <dbReference type="Proteomes" id="UP000549343"/>
    </source>
</evidence>
<keyword evidence="5" id="KW-1185">Reference proteome</keyword>
<protein>
    <recommendedName>
        <fullName evidence="1">DUF6745 domain-containing protein</fullName>
    </recommendedName>
</protein>